<reference evidence="3 4" key="1">
    <citation type="journal article" date="2004" name="Mol. Plant Microbe Interact.">
        <title>The genome sequence of the Gram-positive sugarcane pathogen Leifsonia xyli subsp. xyli.</title>
        <authorList>
            <person name="Monteiro-Vitorello C.B."/>
            <person name="Camargo L.E.A."/>
            <person name="Van Sluys M.A."/>
            <person name="Kitajima J.P."/>
            <person name="Truffi D."/>
            <person name="do Amaral A.M."/>
            <person name="Harakava R."/>
            <person name="de Oliveira J.C.F."/>
            <person name="Wood D."/>
            <person name="de Oliveira M.C."/>
            <person name="Miyaki C.Y."/>
            <person name="Takita M.A."/>
            <person name="da Silva A.C.R."/>
            <person name="Furlan L.R."/>
            <person name="Carraro D.M."/>
            <person name="Camarotte G."/>
            <person name="Almeida N.F. Jr."/>
            <person name="Carrer H."/>
            <person name="Coutinho L.L."/>
            <person name="El-Dorry H.A."/>
            <person name="Ferro M.I.T."/>
            <person name="Gagliardi P.R."/>
            <person name="Giglioti E."/>
            <person name="Goldman M.H.S."/>
            <person name="Goldman G.H."/>
            <person name="Kimura E.T."/>
            <person name="Ferro E.S."/>
            <person name="Kuramae E.E."/>
            <person name="Lemos E.G.M."/>
            <person name="Lemos M.V.F."/>
            <person name="Mauro S.M.Z."/>
            <person name="Machado M.A."/>
            <person name="Marino C.L."/>
            <person name="Menck C.F."/>
            <person name="Nunes L.R."/>
            <person name="Oliveira R.C."/>
            <person name="Pereira G.G."/>
            <person name="Siqueira W."/>
            <person name="de Souza A.A."/>
            <person name="Tsai S.M."/>
            <person name="Zanca A.S."/>
            <person name="Simpson A.J.G."/>
            <person name="Brumbley S.M."/>
            <person name="Setubal J.C."/>
        </authorList>
    </citation>
    <scope>NUCLEOTIDE SEQUENCE [LARGE SCALE GENOMIC DNA]</scope>
    <source>
        <strain evidence="3 4">CTCB07</strain>
    </source>
</reference>
<keyword evidence="2" id="KW-0472">Membrane</keyword>
<dbReference type="eggNOG" id="ENOG502ZB54">
    <property type="taxonomic scope" value="Bacteria"/>
</dbReference>
<accession>Q6AD59</accession>
<evidence type="ECO:0000313" key="3">
    <source>
        <dbReference type="EMBL" id="AAT89685.1"/>
    </source>
</evidence>
<organism evidence="3 4">
    <name type="scientific">Leifsonia xyli subsp. xyli (strain CTCB07)</name>
    <dbReference type="NCBI Taxonomy" id="281090"/>
    <lineage>
        <taxon>Bacteria</taxon>
        <taxon>Bacillati</taxon>
        <taxon>Actinomycetota</taxon>
        <taxon>Actinomycetes</taxon>
        <taxon>Micrococcales</taxon>
        <taxon>Microbacteriaceae</taxon>
        <taxon>Leifsonia</taxon>
    </lineage>
</organism>
<feature type="transmembrane region" description="Helical" evidence="2">
    <location>
        <begin position="250"/>
        <end position="277"/>
    </location>
</feature>
<feature type="transmembrane region" description="Helical" evidence="2">
    <location>
        <begin position="289"/>
        <end position="314"/>
    </location>
</feature>
<dbReference type="Proteomes" id="UP000001306">
    <property type="component" value="Chromosome"/>
</dbReference>
<gene>
    <name evidence="3" type="ordered locus">Lxx19690</name>
</gene>
<feature type="transmembrane region" description="Helical" evidence="2">
    <location>
        <begin position="52"/>
        <end position="76"/>
    </location>
</feature>
<proteinExistence type="predicted"/>
<dbReference type="STRING" id="281090.Lxx19690"/>
<evidence type="ECO:0000313" key="4">
    <source>
        <dbReference type="Proteomes" id="UP000001306"/>
    </source>
</evidence>
<sequence>MTRLTKSDLLERLAALEAENASLRARADGSAIEPRPDAVAETPRKHRRGWGWTLLAVALIGIGAVLAPVAVVAAWAKVQLTDTDSFVSVYAPLADDPAVQKYITAETVKVIQSHVDIPGITSEVVDGITELGTDPAATKALELLKRAARSGVVSLIQTTVGNFVSSDAFAQVFEQALRTSHDQLVATMQNDPKAAISVGSDGSVGIQLAPIIDRVKQVLEDRGIAFASQIPSIDETLTIAQNSSIPTIQLFYGVAVAAGAWLPWVSLGLLALGVIVARRRQAALIGASVALAIAMIAILAGIGIGRIVFVASLIPAGVATVVYGTVTTTMQDTAVAALVGWYSGPFAVPRRRSCCSSGRSRPVSSSAHWLPPRSSSPSWNWCSDRWAPCPSTRARTRRR</sequence>
<protein>
    <recommendedName>
        <fullName evidence="5">Integral membrane protein</fullName>
    </recommendedName>
</protein>
<feature type="coiled-coil region" evidence="1">
    <location>
        <begin position="6"/>
        <end position="33"/>
    </location>
</feature>
<dbReference type="EMBL" id="AE016822">
    <property type="protein sequence ID" value="AAT89685.1"/>
    <property type="molecule type" value="Genomic_DNA"/>
</dbReference>
<dbReference type="AlphaFoldDB" id="Q6AD59"/>
<feature type="transmembrane region" description="Helical" evidence="2">
    <location>
        <begin position="320"/>
        <end position="342"/>
    </location>
</feature>
<keyword evidence="2" id="KW-1133">Transmembrane helix</keyword>
<evidence type="ECO:0000256" key="2">
    <source>
        <dbReference type="SAM" id="Phobius"/>
    </source>
</evidence>
<keyword evidence="2" id="KW-0812">Transmembrane</keyword>
<evidence type="ECO:0008006" key="5">
    <source>
        <dbReference type="Google" id="ProtNLM"/>
    </source>
</evidence>
<evidence type="ECO:0000256" key="1">
    <source>
        <dbReference type="SAM" id="Coils"/>
    </source>
</evidence>
<keyword evidence="1" id="KW-0175">Coiled coil</keyword>
<name>Q6AD59_LEIXX</name>
<dbReference type="HOGENOM" id="CLU_047940_0_0_11"/>
<dbReference type="KEGG" id="lxx:Lxx19690"/>
<dbReference type="RefSeq" id="WP_011186671.1">
    <property type="nucleotide sequence ID" value="NC_006087.1"/>
</dbReference>
<keyword evidence="4" id="KW-1185">Reference proteome</keyword>